<keyword evidence="1" id="KW-0812">Transmembrane</keyword>
<dbReference type="Proteomes" id="UP000177626">
    <property type="component" value="Unassembled WGS sequence"/>
</dbReference>
<dbReference type="Gene3D" id="2.60.40.680">
    <property type="match status" value="1"/>
</dbReference>
<evidence type="ECO:0000313" key="4">
    <source>
        <dbReference type="Proteomes" id="UP000177626"/>
    </source>
</evidence>
<dbReference type="AlphaFoldDB" id="A0A1G2BY59"/>
<name>A0A1G2BY59_9BACT</name>
<keyword evidence="2" id="KW-0732">Signal</keyword>
<evidence type="ECO:0000256" key="2">
    <source>
        <dbReference type="SAM" id="SignalP"/>
    </source>
</evidence>
<dbReference type="SUPFAM" id="SSF49384">
    <property type="entry name" value="Carbohydrate-binding domain"/>
    <property type="match status" value="1"/>
</dbReference>
<evidence type="ECO:0000256" key="1">
    <source>
        <dbReference type="SAM" id="Phobius"/>
    </source>
</evidence>
<feature type="chain" id="PRO_5009582193" description="Cohesin domain-containing protein" evidence="2">
    <location>
        <begin position="35"/>
        <end position="584"/>
    </location>
</feature>
<organism evidence="3 4">
    <name type="scientific">Candidatus Komeilibacteria bacterium RIFOXYC1_FULL_37_11</name>
    <dbReference type="NCBI Taxonomy" id="1798555"/>
    <lineage>
        <taxon>Bacteria</taxon>
        <taxon>Candidatus Komeiliibacteriota</taxon>
    </lineage>
</organism>
<reference evidence="3 4" key="1">
    <citation type="journal article" date="2016" name="Nat. Commun.">
        <title>Thousands of microbial genomes shed light on interconnected biogeochemical processes in an aquifer system.</title>
        <authorList>
            <person name="Anantharaman K."/>
            <person name="Brown C.T."/>
            <person name="Hug L.A."/>
            <person name="Sharon I."/>
            <person name="Castelle C.J."/>
            <person name="Probst A.J."/>
            <person name="Thomas B.C."/>
            <person name="Singh A."/>
            <person name="Wilkins M.J."/>
            <person name="Karaoz U."/>
            <person name="Brodie E.L."/>
            <person name="Williams K.H."/>
            <person name="Hubbard S.S."/>
            <person name="Banfield J.F."/>
        </authorList>
    </citation>
    <scope>NUCLEOTIDE SEQUENCE [LARGE SCALE GENOMIC DNA]</scope>
</reference>
<protein>
    <recommendedName>
        <fullName evidence="5">Cohesin domain-containing protein</fullName>
    </recommendedName>
</protein>
<dbReference type="CDD" id="cd08547">
    <property type="entry name" value="Type_II_cohesin"/>
    <property type="match status" value="1"/>
</dbReference>
<feature type="signal peptide" evidence="2">
    <location>
        <begin position="1"/>
        <end position="34"/>
    </location>
</feature>
<sequence>MEKIKKKIKKFQSSFGFLLIVLTAVFLLAFSAQAASIYTYPTTGTYQLGGTFSLSVHVSSPNEAINAISGTISFPNDKLEVTSLSKNGSIISLWPQEPGFSNTNGIVNFEGIVLNPGYTGSAGKILTINFKTKAVGIANIKFSSGSVLANDGQGTNVLDSLGSTSMSIEVPITGPAASEATNSPITVGTLPAPQIKSSTHQNPDAWYNINQPSFSWELPSGVSGVRLLVGEKPQVTPTVNYIPAISEKTLDVLEDGLWYFHVQLRNSAGWGGITHFRFQIDTKNPDKFIIEPQVEDDLTNPIRRFLLQAEDSGSGIAYFEIQIDDSELMKWEDDGSHVYQTPALKPGRHTLIIKAVDQAGNHISNFSDFVIKPLDKVVISSYPHQLSSNEIFIVKGSSYPDSQLMISLQREAATPKIYNLKTDSQGYFTFVADEKLREGVYKLWAEAVDSRGARSDSSQALTILVEPTKFLKFGTITIDILSVLIPLITLIFSFIVLSWYSWYKLKSIKVKMRKDVAGVHDVLQKEIRFLKIQLNKYSNIIKKSKNKSKLTKAEEEAIQAFEEDILDSISRADKHIADIQKDLR</sequence>
<accession>A0A1G2BY59</accession>
<dbReference type="GO" id="GO:0030246">
    <property type="term" value="F:carbohydrate binding"/>
    <property type="evidence" value="ECO:0007669"/>
    <property type="project" value="InterPro"/>
</dbReference>
<evidence type="ECO:0008006" key="5">
    <source>
        <dbReference type="Google" id="ProtNLM"/>
    </source>
</evidence>
<proteinExistence type="predicted"/>
<gene>
    <name evidence="3" type="ORF">A2406_00255</name>
</gene>
<comment type="caution">
    <text evidence="3">The sequence shown here is derived from an EMBL/GenBank/DDBJ whole genome shotgun (WGS) entry which is preliminary data.</text>
</comment>
<keyword evidence="1" id="KW-1133">Transmembrane helix</keyword>
<keyword evidence="1" id="KW-0472">Membrane</keyword>
<evidence type="ECO:0000313" key="3">
    <source>
        <dbReference type="EMBL" id="OGY94052.1"/>
    </source>
</evidence>
<dbReference type="EMBL" id="MHKQ01000013">
    <property type="protein sequence ID" value="OGY94052.1"/>
    <property type="molecule type" value="Genomic_DNA"/>
</dbReference>
<dbReference type="InterPro" id="IPR008965">
    <property type="entry name" value="CBM2/CBM3_carb-bd_dom_sf"/>
</dbReference>
<feature type="transmembrane region" description="Helical" evidence="1">
    <location>
        <begin position="480"/>
        <end position="503"/>
    </location>
</feature>